<proteinExistence type="predicted"/>
<dbReference type="InParanoid" id="Q38D14"/>
<evidence type="ECO:0000313" key="3">
    <source>
        <dbReference type="Proteomes" id="UP000008524"/>
    </source>
</evidence>
<dbReference type="PaxDb" id="5691-EAN77306"/>
<sequence length="141" mass="16130">MLCKRTPSTSKSTLHKYFDINLLLYASFTTSVLSSSPLLSFHIYHPLFLFALHIFSPLLYSRSCIRSHIPLRGHEDFTNISLVLCRSCDSIANFHFIPNVFSFLGMFSPYFRGVVSLSLMGTRRFPSFGLHIGNKVTHCYK</sequence>
<feature type="transmembrane region" description="Helical" evidence="1">
    <location>
        <begin position="20"/>
        <end position="37"/>
    </location>
</feature>
<dbReference type="EMBL" id="CM000207">
    <property type="protein sequence ID" value="EAN77306.1"/>
    <property type="molecule type" value="Genomic_DNA"/>
</dbReference>
<dbReference type="AlphaFoldDB" id="Q38D14"/>
<dbReference type="Proteomes" id="UP000008524">
    <property type="component" value="Chromosome 9"/>
</dbReference>
<reference evidence="2 3" key="1">
    <citation type="journal article" date="2005" name="Science">
        <title>Comparative genomics of trypanosomatid parasitic protozoa.</title>
        <authorList>
            <person name="El-Sayed N.M."/>
            <person name="Myler P.J."/>
            <person name="Blandin G."/>
            <person name="Berriman M."/>
            <person name="Crabtree J."/>
            <person name="Aggarwal G."/>
            <person name="Caler E."/>
            <person name="Renauld H."/>
            <person name="Worthey E.A."/>
            <person name="Hertz-Fowler C."/>
            <person name="Ghedin E."/>
            <person name="Peacock C."/>
            <person name="Bartholomeu D.C."/>
            <person name="Haas B.J."/>
            <person name="Tran A.N."/>
            <person name="Wortman J.R."/>
            <person name="Alsmark U.C."/>
            <person name="Angiuoli S."/>
            <person name="Anupama A."/>
            <person name="Badger J."/>
            <person name="Bringaud F."/>
            <person name="Cadag E."/>
            <person name="Carlton J.M."/>
            <person name="Cerqueira G.C."/>
            <person name="Creasy T."/>
            <person name="Delcher A.L."/>
            <person name="Djikeng A."/>
            <person name="Embley T.M."/>
            <person name="Hauser C."/>
            <person name="Ivens A.C."/>
            <person name="Kummerfeld S.K."/>
            <person name="Pereira-Leal J.B."/>
            <person name="Nilsson D."/>
            <person name="Peterson J."/>
            <person name="Salzberg S.L."/>
            <person name="Shallom J."/>
            <person name="Silva J.C."/>
            <person name="Sundaram J."/>
            <person name="Westenberger S."/>
            <person name="White O."/>
            <person name="Melville S.E."/>
            <person name="Donelson J.E."/>
            <person name="Andersson B."/>
            <person name="Stuart K.D."/>
            <person name="Hall N."/>
        </authorList>
    </citation>
    <scope>NUCLEOTIDE SEQUENCE [LARGE SCALE GENOMIC DNA]</scope>
    <source>
        <strain evidence="2 3">927/4 GUTat10.1</strain>
    </source>
</reference>
<organism evidence="2 3">
    <name type="scientific">Trypanosoma brucei brucei (strain 927/4 GUTat10.1)</name>
    <dbReference type="NCBI Taxonomy" id="185431"/>
    <lineage>
        <taxon>Eukaryota</taxon>
        <taxon>Discoba</taxon>
        <taxon>Euglenozoa</taxon>
        <taxon>Kinetoplastea</taxon>
        <taxon>Metakinetoplastina</taxon>
        <taxon>Trypanosomatida</taxon>
        <taxon>Trypanosomatidae</taxon>
        <taxon>Trypanosoma</taxon>
    </lineage>
</organism>
<reference evidence="2 3" key="2">
    <citation type="journal article" date="2005" name="Science">
        <title>The genome of the African trypanosome Trypanosoma brucei.</title>
        <authorList>
            <person name="Berriman M."/>
            <person name="Ghedin E."/>
            <person name="Hertz-Fowler C."/>
            <person name="Blandin G."/>
            <person name="Renauld H."/>
            <person name="Bartholomeu D.C."/>
            <person name="Lennard N.J."/>
            <person name="Caler E."/>
            <person name="Hamlin N.E."/>
            <person name="Haas B."/>
            <person name="Bohme U."/>
            <person name="Hannick L."/>
            <person name="Aslett M.A."/>
            <person name="Shallom J."/>
            <person name="Marcello L."/>
            <person name="Hou L."/>
            <person name="Wickstead B."/>
            <person name="Alsmark U.C."/>
            <person name="Arrowsmith C."/>
            <person name="Atkin R.J."/>
            <person name="Barron A.J."/>
            <person name="Bringaud F."/>
            <person name="Brooks K."/>
            <person name="Carrington M."/>
            <person name="Cherevach I."/>
            <person name="Chillingworth T.J."/>
            <person name="Churcher C."/>
            <person name="Clark L.N."/>
            <person name="Corton C.H."/>
            <person name="Cronin A."/>
            <person name="Davies R.M."/>
            <person name="Doggett J."/>
            <person name="Djikeng A."/>
            <person name="Feldblyum T."/>
            <person name="Field M.C."/>
            <person name="Fraser A."/>
            <person name="Goodhead I."/>
            <person name="Hance Z."/>
            <person name="Harper D."/>
            <person name="Harris B.R."/>
            <person name="Hauser H."/>
            <person name="Hostetler J."/>
            <person name="Ivens A."/>
            <person name="Jagels K."/>
            <person name="Johnson D."/>
            <person name="Johnson J."/>
            <person name="Jones K."/>
            <person name="Kerhornou A.X."/>
            <person name="Koo H."/>
            <person name="Larke N."/>
            <person name="Landfear S."/>
            <person name="Larkin C."/>
            <person name="Leech V."/>
            <person name="Line A."/>
            <person name="Lord A."/>
            <person name="Macleod A."/>
            <person name="Mooney P.J."/>
            <person name="Moule S."/>
            <person name="Martin D.M."/>
            <person name="Morgan G.W."/>
            <person name="Mungall K."/>
            <person name="Norbertczak H."/>
            <person name="Ormond D."/>
            <person name="Pai G."/>
            <person name="Peacock C.S."/>
            <person name="Peterson J."/>
            <person name="Quail M.A."/>
            <person name="Rabbinowitsch E."/>
            <person name="Rajandream M.A."/>
            <person name="Reitter C."/>
            <person name="Salzberg S.L."/>
            <person name="Sanders M."/>
            <person name="Schobel S."/>
            <person name="Sharp S."/>
            <person name="Simmonds M."/>
            <person name="Simpson A.J."/>
            <person name="Tallon L."/>
            <person name="Turner C.M."/>
            <person name="Tait A."/>
            <person name="Tivey A.R."/>
            <person name="Van Aken S."/>
            <person name="Walker D."/>
            <person name="Wanless D."/>
            <person name="Wang S."/>
            <person name="White B."/>
            <person name="White O."/>
            <person name="Whitehead S."/>
            <person name="Woodward J."/>
            <person name="Wortman J."/>
            <person name="Adams M.D."/>
            <person name="Embley T.M."/>
            <person name="Gull K."/>
            <person name="Ullu E."/>
            <person name="Barry J.D."/>
            <person name="Fairlamb A.H."/>
            <person name="Opperdoes F."/>
            <person name="Barrell B.G."/>
            <person name="Donelson J.E."/>
            <person name="Hall N."/>
            <person name="Fraser C.M."/>
            <person name="Melville S.E."/>
            <person name="El-Sayed N.M."/>
        </authorList>
    </citation>
    <scope>NUCLEOTIDE SEQUENCE [LARGE SCALE GENOMIC DNA]</scope>
    <source>
        <strain evidence="2 3">927/4 GUTat10.1</strain>
    </source>
</reference>
<dbReference type="RefSeq" id="XP_827636.1">
    <property type="nucleotide sequence ID" value="XM_822543.1"/>
</dbReference>
<gene>
    <name evidence="2" type="ORF">Tb09.211.4970</name>
</gene>
<protein>
    <submittedName>
        <fullName evidence="2">Uncharacterized protein</fullName>
    </submittedName>
</protein>
<name>Q38D14_TRYB2</name>
<accession>Q38D14</accession>
<keyword evidence="1" id="KW-0812">Transmembrane</keyword>
<evidence type="ECO:0000313" key="2">
    <source>
        <dbReference type="EMBL" id="EAN77306.1"/>
    </source>
</evidence>
<keyword evidence="1" id="KW-0472">Membrane</keyword>
<dbReference type="GeneID" id="3661146"/>
<keyword evidence="1" id="KW-1133">Transmembrane helix</keyword>
<keyword evidence="3" id="KW-1185">Reference proteome</keyword>
<evidence type="ECO:0000256" key="1">
    <source>
        <dbReference type="SAM" id="Phobius"/>
    </source>
</evidence>
<dbReference type="KEGG" id="tbr:Tb09.211.4970"/>